<dbReference type="AlphaFoldDB" id="A0A426RKV4"/>
<evidence type="ECO:0000313" key="11">
    <source>
        <dbReference type="Proteomes" id="UP000286990"/>
    </source>
</evidence>
<dbReference type="OrthoDB" id="8612680at2"/>
<evidence type="ECO:0000256" key="6">
    <source>
        <dbReference type="ARBA" id="ARBA00022793"/>
    </source>
</evidence>
<keyword evidence="11" id="KW-1185">Reference proteome</keyword>
<evidence type="ECO:0000256" key="8">
    <source>
        <dbReference type="ARBA" id="ARBA00023239"/>
    </source>
</evidence>
<evidence type="ECO:0000256" key="2">
    <source>
        <dbReference type="ARBA" id="ARBA00005170"/>
    </source>
</evidence>
<keyword evidence="7 9" id="KW-0005">Acetoin biosynthesis</keyword>
<keyword evidence="8 9" id="KW-0456">Lyase</keyword>
<dbReference type="GO" id="GO:0045151">
    <property type="term" value="P:acetoin biosynthetic process"/>
    <property type="evidence" value="ECO:0007669"/>
    <property type="project" value="UniProtKB-UniRule"/>
</dbReference>
<comment type="similarity">
    <text evidence="3 9">Belongs to the alpha-acetolactate decarboxylase family.</text>
</comment>
<keyword evidence="6 9" id="KW-0210">Decarboxylase</keyword>
<dbReference type="InterPro" id="IPR005128">
    <property type="entry name" value="Acetolactate_a_deCO2ase"/>
</dbReference>
<sequence>MGDKKNKNCVWNFMVCFGVVTLLICCVRPNKMVGSSDPKKENTFYQYNIWWGFVNKVFEGDLTVKELKTKGDIGLGSYSKLDGELVMLDGVPYRIREDGVVDVPLDDELIVYVDAAFFEPEDSFKLQSTNFDSLIVKINSQLPSLNQFYSFKVKGNFSYMKCGGLYRQEKPFEKGLDELIPQRPVFERVNVKGTMVGFYCPEFIGNINVAGYHFHFISDDKTFGGHVMEFNTNELDVEYDPLLEYHFTLPDSKDFLNVSLEKEFQYQKK</sequence>
<dbReference type="GO" id="GO:0047605">
    <property type="term" value="F:acetolactate decarboxylase activity"/>
    <property type="evidence" value="ECO:0007669"/>
    <property type="project" value="UniProtKB-UniRule"/>
</dbReference>
<dbReference type="SUPFAM" id="SSF117856">
    <property type="entry name" value="AF0104/ALDC/Ptd012-like"/>
    <property type="match status" value="1"/>
</dbReference>
<comment type="caution">
    <text evidence="10">The sequence shown here is derived from an EMBL/GenBank/DDBJ whole genome shotgun (WGS) entry which is preliminary data.</text>
</comment>
<dbReference type="Gene3D" id="3.30.1330.80">
    <property type="entry name" value="Hypothetical protein, similar to alpha- acetolactate decarboxylase, domain 2"/>
    <property type="match status" value="2"/>
</dbReference>
<evidence type="ECO:0000256" key="3">
    <source>
        <dbReference type="ARBA" id="ARBA00007106"/>
    </source>
</evidence>
<evidence type="ECO:0000256" key="9">
    <source>
        <dbReference type="PIRNR" id="PIRNR001332"/>
    </source>
</evidence>
<evidence type="ECO:0000256" key="1">
    <source>
        <dbReference type="ARBA" id="ARBA00001784"/>
    </source>
</evidence>
<dbReference type="EMBL" id="QUSX01000001">
    <property type="protein sequence ID" value="RRQ49625.1"/>
    <property type="molecule type" value="Genomic_DNA"/>
</dbReference>
<comment type="catalytic activity">
    <reaction evidence="1 9">
        <text>(2S)-2-acetolactate + H(+) = (R)-acetoin + CO2</text>
        <dbReference type="Rhea" id="RHEA:21580"/>
        <dbReference type="ChEBI" id="CHEBI:15378"/>
        <dbReference type="ChEBI" id="CHEBI:15686"/>
        <dbReference type="ChEBI" id="CHEBI:16526"/>
        <dbReference type="ChEBI" id="CHEBI:58476"/>
        <dbReference type="EC" id="4.1.1.5"/>
    </reaction>
</comment>
<evidence type="ECO:0000256" key="4">
    <source>
        <dbReference type="ARBA" id="ARBA00013204"/>
    </source>
</evidence>
<reference evidence="11" key="2">
    <citation type="submission" date="2018-12" db="EMBL/GenBank/DDBJ databases">
        <title>Maribacter lutimaris sp. nov., isolated from marine sediment.</title>
        <authorList>
            <person name="Kim K.K."/>
        </authorList>
    </citation>
    <scope>NUCLEOTIDE SEQUENCE [LARGE SCALE GENOMIC DNA]</scope>
    <source>
        <strain evidence="11">PoM-212</strain>
    </source>
</reference>
<dbReference type="PIRSF" id="PIRSF001332">
    <property type="entry name" value="Acetolac_decarb"/>
    <property type="match status" value="1"/>
</dbReference>
<gene>
    <name evidence="10" type="primary">budA</name>
    <name evidence="10" type="ORF">DZC72_03245</name>
</gene>
<dbReference type="NCBIfam" id="TIGR01252">
    <property type="entry name" value="acetolac_decarb"/>
    <property type="match status" value="1"/>
</dbReference>
<dbReference type="CDD" id="cd17299">
    <property type="entry name" value="acetolactate_decarboxylase"/>
    <property type="match status" value="1"/>
</dbReference>
<dbReference type="PANTHER" id="PTHR35524:SF1">
    <property type="entry name" value="ALPHA-ACETOLACTATE DECARBOXYLASE"/>
    <property type="match status" value="1"/>
</dbReference>
<evidence type="ECO:0000313" key="10">
    <source>
        <dbReference type="EMBL" id="RRQ49625.1"/>
    </source>
</evidence>
<proteinExistence type="inferred from homology"/>
<dbReference type="EC" id="4.1.1.5" evidence="4 9"/>
<dbReference type="PANTHER" id="PTHR35524">
    <property type="entry name" value="ALPHA-ACETOLACTATE DECARBOXYLASE"/>
    <property type="match status" value="1"/>
</dbReference>
<organism evidence="10 11">
    <name type="scientific">Maribacter algicola</name>
    <dbReference type="NCBI Taxonomy" id="2498892"/>
    <lineage>
        <taxon>Bacteria</taxon>
        <taxon>Pseudomonadati</taxon>
        <taxon>Bacteroidota</taxon>
        <taxon>Flavobacteriia</taxon>
        <taxon>Flavobacteriales</taxon>
        <taxon>Flavobacteriaceae</taxon>
        <taxon>Maribacter</taxon>
    </lineage>
</organism>
<name>A0A426RKV4_9FLAO</name>
<reference evidence="11" key="1">
    <citation type="submission" date="2018-08" db="EMBL/GenBank/DDBJ databases">
        <authorList>
            <person name="Khan S.A."/>
            <person name="J S.E."/>
        </authorList>
    </citation>
    <scope>NUCLEOTIDE SEQUENCE [LARGE SCALE GENOMIC DNA]</scope>
    <source>
        <strain evidence="11">PoM-212</strain>
    </source>
</reference>
<evidence type="ECO:0000256" key="5">
    <source>
        <dbReference type="ARBA" id="ARBA00020164"/>
    </source>
</evidence>
<dbReference type="UniPathway" id="UPA00626">
    <property type="reaction ID" value="UER00678"/>
</dbReference>
<dbReference type="Proteomes" id="UP000286990">
    <property type="component" value="Unassembled WGS sequence"/>
</dbReference>
<dbReference type="Pfam" id="PF03306">
    <property type="entry name" value="AAL_decarboxy"/>
    <property type="match status" value="1"/>
</dbReference>
<evidence type="ECO:0000256" key="7">
    <source>
        <dbReference type="ARBA" id="ARBA00023061"/>
    </source>
</evidence>
<protein>
    <recommendedName>
        <fullName evidence="5 9">Alpha-acetolactate decarboxylase</fullName>
        <ecNumber evidence="4 9">4.1.1.5</ecNumber>
    </recommendedName>
</protein>
<accession>A0A426RKV4</accession>
<comment type="pathway">
    <text evidence="2 9">Polyol metabolism; (R,R)-butane-2,3-diol biosynthesis; (R,R)-butane-2,3-diol from pyruvate: step 2/3.</text>
</comment>